<feature type="compositionally biased region" description="Polar residues" evidence="5">
    <location>
        <begin position="253"/>
        <end position="264"/>
    </location>
</feature>
<feature type="compositionally biased region" description="Basic and acidic residues" evidence="5">
    <location>
        <begin position="75"/>
        <end position="85"/>
    </location>
</feature>
<keyword evidence="2 6" id="KW-0812">Transmembrane</keyword>
<dbReference type="CDD" id="cd17476">
    <property type="entry name" value="MFS_Amf1_MDR_like"/>
    <property type="match status" value="1"/>
</dbReference>
<keyword evidence="3 6" id="KW-1133">Transmembrane helix</keyword>
<organism evidence="8 9">
    <name type="scientific">Truncatella angustata</name>
    <dbReference type="NCBI Taxonomy" id="152316"/>
    <lineage>
        <taxon>Eukaryota</taxon>
        <taxon>Fungi</taxon>
        <taxon>Dikarya</taxon>
        <taxon>Ascomycota</taxon>
        <taxon>Pezizomycotina</taxon>
        <taxon>Sordariomycetes</taxon>
        <taxon>Xylariomycetidae</taxon>
        <taxon>Amphisphaeriales</taxon>
        <taxon>Sporocadaceae</taxon>
        <taxon>Truncatella</taxon>
    </lineage>
</organism>
<feature type="transmembrane region" description="Helical" evidence="6">
    <location>
        <begin position="719"/>
        <end position="741"/>
    </location>
</feature>
<name>A0A9P8UKE4_9PEZI</name>
<evidence type="ECO:0000259" key="7">
    <source>
        <dbReference type="PROSITE" id="PS50850"/>
    </source>
</evidence>
<feature type="region of interest" description="Disordered" evidence="5">
    <location>
        <begin position="108"/>
        <end position="231"/>
    </location>
</feature>
<evidence type="ECO:0000256" key="3">
    <source>
        <dbReference type="ARBA" id="ARBA00022989"/>
    </source>
</evidence>
<feature type="transmembrane region" description="Helical" evidence="6">
    <location>
        <begin position="593"/>
        <end position="613"/>
    </location>
</feature>
<feature type="transmembrane region" description="Helical" evidence="6">
    <location>
        <begin position="761"/>
        <end position="783"/>
    </location>
</feature>
<feature type="region of interest" description="Disordered" evidence="5">
    <location>
        <begin position="1"/>
        <end position="96"/>
    </location>
</feature>
<evidence type="ECO:0000256" key="2">
    <source>
        <dbReference type="ARBA" id="ARBA00022692"/>
    </source>
</evidence>
<dbReference type="RefSeq" id="XP_045958009.1">
    <property type="nucleotide sequence ID" value="XM_046102639.1"/>
</dbReference>
<feature type="compositionally biased region" description="Basic and acidic residues" evidence="5">
    <location>
        <begin position="163"/>
        <end position="172"/>
    </location>
</feature>
<dbReference type="InterPro" id="IPR011701">
    <property type="entry name" value="MFS"/>
</dbReference>
<feature type="transmembrane region" description="Helical" evidence="6">
    <location>
        <begin position="521"/>
        <end position="543"/>
    </location>
</feature>
<dbReference type="PROSITE" id="PS50850">
    <property type="entry name" value="MFS"/>
    <property type="match status" value="1"/>
</dbReference>
<feature type="transmembrane region" description="Helical" evidence="6">
    <location>
        <begin position="555"/>
        <end position="573"/>
    </location>
</feature>
<dbReference type="SUPFAM" id="SSF103473">
    <property type="entry name" value="MFS general substrate transporter"/>
    <property type="match status" value="1"/>
</dbReference>
<feature type="region of interest" description="Disordered" evidence="5">
    <location>
        <begin position="253"/>
        <end position="310"/>
    </location>
</feature>
<proteinExistence type="predicted"/>
<feature type="compositionally biased region" description="Polar residues" evidence="5">
    <location>
        <begin position="193"/>
        <end position="203"/>
    </location>
</feature>
<dbReference type="GeneID" id="70131531"/>
<feature type="compositionally biased region" description="Polar residues" evidence="5">
    <location>
        <begin position="151"/>
        <end position="162"/>
    </location>
</feature>
<accession>A0A9P8UKE4</accession>
<feature type="compositionally biased region" description="Polar residues" evidence="5">
    <location>
        <begin position="52"/>
        <end position="64"/>
    </location>
</feature>
<protein>
    <submittedName>
        <fullName evidence="8">Major facilitator superfamily domain-containing protein</fullName>
    </submittedName>
</protein>
<feature type="transmembrane region" description="Helical" evidence="6">
    <location>
        <begin position="454"/>
        <end position="474"/>
    </location>
</feature>
<feature type="transmembrane region" description="Helical" evidence="6">
    <location>
        <begin position="657"/>
        <end position="675"/>
    </location>
</feature>
<sequence length="803" mass="87329">MSSPNEKGRRGPPVSYDGKQHANVDFLAATGSRQQIPTPPIPLLPPARRYSNGDSQHFGNSNKFYQPYRPMSAHEPARPPHDWAGHGRSAGSEYHNPVVWPQFGAEDSPRAMQNESSTFPTLDGAIGRTSVPGPRAFRLSNEARPRDSIRSHQLPSDASPQRENWRHTDDSARTLLRSRRNSIGTADLHYGENRSSGNRSSHGPMSPGQDFSQADGVMSPYSSSPSRTHLDHQTHDDVVDAIHKARAFKPFRTSQATTLRSQSYDPAYDMTPPGGDSGTRYSPIRQGLEADQPAESPERKEKKTTKGSPDGPDLIFIHEFAFVFMIAAAQALMLSGVAQALIPASVIGQSFGLTRPADWAWFSASYALTSGTFVLPAGRLGDLFGHKNVFIIGFFWFALFSFLVGFAPLIQEVGGNSVIFFNVCRGLQGIGPALQVPNGQAMLGRAYSPGPRKALVMCLFGASAPFGFVAGGAMASLCAQTLTWPWAFWILAAVCFAFGTIGVLVIPPFPVGKRDKSEGLWVQLDIPGVLLGISGLVLFNFVWNQAVHVGWNTPYTYFLLIISLILIVAFVYVERRTKYPLVPISAMHFQTNYVLACTAAGWGSFSIWVFYQFQFLEILRGWSPLLAAASNAPGPFAGLIASLFVARYMMRIGPHWIMLFSMIAFFGGSVLMATAPVGQIYWLNTLFSVLLMPFGMDMSSPAGIIILSNAVSKKHQGIAASLVVTVMNYSISTALGFAATVETHVNKEGTDVLAGFRGAQYLGVGFGGLGCIIAFAFAVSTVMRQRAKVESAREEQAGNFQSR</sequence>
<reference evidence="8" key="1">
    <citation type="journal article" date="2021" name="Nat. Commun.">
        <title>Genetic determinants of endophytism in the Arabidopsis root mycobiome.</title>
        <authorList>
            <person name="Mesny F."/>
            <person name="Miyauchi S."/>
            <person name="Thiergart T."/>
            <person name="Pickel B."/>
            <person name="Atanasova L."/>
            <person name="Karlsson M."/>
            <person name="Huettel B."/>
            <person name="Barry K.W."/>
            <person name="Haridas S."/>
            <person name="Chen C."/>
            <person name="Bauer D."/>
            <person name="Andreopoulos W."/>
            <person name="Pangilinan J."/>
            <person name="LaButti K."/>
            <person name="Riley R."/>
            <person name="Lipzen A."/>
            <person name="Clum A."/>
            <person name="Drula E."/>
            <person name="Henrissat B."/>
            <person name="Kohler A."/>
            <person name="Grigoriev I.V."/>
            <person name="Martin F.M."/>
            <person name="Hacquard S."/>
        </authorList>
    </citation>
    <scope>NUCLEOTIDE SEQUENCE</scope>
    <source>
        <strain evidence="8">MPI-SDFR-AT-0073</strain>
    </source>
</reference>
<dbReference type="PANTHER" id="PTHR42718">
    <property type="entry name" value="MAJOR FACILITATOR SUPERFAMILY MULTIDRUG TRANSPORTER MFSC"/>
    <property type="match status" value="1"/>
</dbReference>
<dbReference type="Proteomes" id="UP000758603">
    <property type="component" value="Unassembled WGS sequence"/>
</dbReference>
<feature type="compositionally biased region" description="Polar residues" evidence="5">
    <location>
        <begin position="111"/>
        <end position="120"/>
    </location>
</feature>
<feature type="transmembrane region" description="Helical" evidence="6">
    <location>
        <begin position="625"/>
        <end position="645"/>
    </location>
</feature>
<feature type="transmembrane region" description="Helical" evidence="6">
    <location>
        <begin position="681"/>
        <end position="707"/>
    </location>
</feature>
<dbReference type="Pfam" id="PF07690">
    <property type="entry name" value="MFS_1"/>
    <property type="match status" value="1"/>
</dbReference>
<feature type="domain" description="Major facilitator superfamily (MFS) profile" evidence="7">
    <location>
        <begin position="315"/>
        <end position="788"/>
    </location>
</feature>
<feature type="compositionally biased region" description="Basic and acidic residues" evidence="5">
    <location>
        <begin position="141"/>
        <end position="150"/>
    </location>
</feature>
<evidence type="ECO:0000256" key="5">
    <source>
        <dbReference type="SAM" id="MobiDB-lite"/>
    </source>
</evidence>
<evidence type="ECO:0000256" key="1">
    <source>
        <dbReference type="ARBA" id="ARBA00004141"/>
    </source>
</evidence>
<feature type="transmembrane region" description="Helical" evidence="6">
    <location>
        <begin position="320"/>
        <end position="347"/>
    </location>
</feature>
<dbReference type="GO" id="GO:0016020">
    <property type="term" value="C:membrane"/>
    <property type="evidence" value="ECO:0007669"/>
    <property type="project" value="UniProtKB-SubCell"/>
</dbReference>
<evidence type="ECO:0000256" key="4">
    <source>
        <dbReference type="ARBA" id="ARBA00023136"/>
    </source>
</evidence>
<gene>
    <name evidence="8" type="ORF">BKA67DRAFT_562966</name>
</gene>
<evidence type="ECO:0000256" key="6">
    <source>
        <dbReference type="SAM" id="Phobius"/>
    </source>
</evidence>
<evidence type="ECO:0000313" key="9">
    <source>
        <dbReference type="Proteomes" id="UP000758603"/>
    </source>
</evidence>
<evidence type="ECO:0000313" key="8">
    <source>
        <dbReference type="EMBL" id="KAH6653739.1"/>
    </source>
</evidence>
<feature type="transmembrane region" description="Helical" evidence="6">
    <location>
        <begin position="389"/>
        <end position="410"/>
    </location>
</feature>
<keyword evidence="9" id="KW-1185">Reference proteome</keyword>
<dbReference type="InterPro" id="IPR020846">
    <property type="entry name" value="MFS_dom"/>
</dbReference>
<dbReference type="GO" id="GO:0022857">
    <property type="term" value="F:transmembrane transporter activity"/>
    <property type="evidence" value="ECO:0007669"/>
    <property type="project" value="InterPro"/>
</dbReference>
<dbReference type="InterPro" id="IPR036259">
    <property type="entry name" value="MFS_trans_sf"/>
</dbReference>
<dbReference type="Gene3D" id="1.20.1250.20">
    <property type="entry name" value="MFS general substrate transporter like domains"/>
    <property type="match status" value="2"/>
</dbReference>
<dbReference type="PANTHER" id="PTHR42718:SF1">
    <property type="entry name" value="LOW AFFINITY AMMONIUM TRANSPORTER"/>
    <property type="match status" value="1"/>
</dbReference>
<comment type="caution">
    <text evidence="8">The sequence shown here is derived from an EMBL/GenBank/DDBJ whole genome shotgun (WGS) entry which is preliminary data.</text>
</comment>
<dbReference type="OrthoDB" id="2428527at2759"/>
<feature type="transmembrane region" description="Helical" evidence="6">
    <location>
        <begin position="486"/>
        <end position="509"/>
    </location>
</feature>
<comment type="subcellular location">
    <subcellularLocation>
        <location evidence="1">Membrane</location>
        <topology evidence="1">Multi-pass membrane protein</topology>
    </subcellularLocation>
</comment>
<keyword evidence="4 6" id="KW-0472">Membrane</keyword>
<dbReference type="EMBL" id="JAGPXC010000004">
    <property type="protein sequence ID" value="KAH6653739.1"/>
    <property type="molecule type" value="Genomic_DNA"/>
</dbReference>
<dbReference type="AlphaFoldDB" id="A0A9P8UKE4"/>
<feature type="transmembrane region" description="Helical" evidence="6">
    <location>
        <begin position="359"/>
        <end position="377"/>
    </location>
</feature>